<dbReference type="GO" id="GO:0016020">
    <property type="term" value="C:membrane"/>
    <property type="evidence" value="ECO:0007669"/>
    <property type="project" value="TreeGrafter"/>
</dbReference>
<evidence type="ECO:0000313" key="2">
    <source>
        <dbReference type="EMBL" id="RNL93387.1"/>
    </source>
</evidence>
<reference evidence="2 3" key="1">
    <citation type="submission" date="2018-10" db="EMBL/GenBank/DDBJ databases">
        <title>Sinomicrobium pectinilyticum sp. nov., a pectinase-producing bacterium isolated from alkaline and saline soil, and emended description of the genus Sinomicrobium.</title>
        <authorList>
            <person name="Cheng B."/>
            <person name="Li C."/>
            <person name="Lai Q."/>
            <person name="Du M."/>
            <person name="Shao Z."/>
            <person name="Xu P."/>
            <person name="Yang C."/>
        </authorList>
    </citation>
    <scope>NUCLEOTIDE SEQUENCE [LARGE SCALE GENOMIC DNA]</scope>
    <source>
        <strain evidence="2 3">5DNS001</strain>
    </source>
</reference>
<dbReference type="InterPro" id="IPR050266">
    <property type="entry name" value="AB_hydrolase_sf"/>
</dbReference>
<dbReference type="GO" id="GO:0046464">
    <property type="term" value="P:acylglycerol catabolic process"/>
    <property type="evidence" value="ECO:0007669"/>
    <property type="project" value="TreeGrafter"/>
</dbReference>
<dbReference type="AlphaFoldDB" id="A0A3N0F097"/>
<keyword evidence="2" id="KW-0378">Hydrolase</keyword>
<dbReference type="PANTHER" id="PTHR43798">
    <property type="entry name" value="MONOACYLGLYCEROL LIPASE"/>
    <property type="match status" value="1"/>
</dbReference>
<dbReference type="OrthoDB" id="9773293at2"/>
<dbReference type="EMBL" id="RJTM01000012">
    <property type="protein sequence ID" value="RNL93387.1"/>
    <property type="molecule type" value="Genomic_DNA"/>
</dbReference>
<dbReference type="PRINTS" id="PR00111">
    <property type="entry name" value="ABHYDROLASE"/>
</dbReference>
<dbReference type="GO" id="GO:0047372">
    <property type="term" value="F:monoacylglycerol lipase activity"/>
    <property type="evidence" value="ECO:0007669"/>
    <property type="project" value="TreeGrafter"/>
</dbReference>
<comment type="caution">
    <text evidence="2">The sequence shown here is derived from an EMBL/GenBank/DDBJ whole genome shotgun (WGS) entry which is preliminary data.</text>
</comment>
<dbReference type="PRINTS" id="PR00412">
    <property type="entry name" value="EPOXHYDRLASE"/>
</dbReference>
<dbReference type="InterPro" id="IPR000073">
    <property type="entry name" value="AB_hydrolase_1"/>
</dbReference>
<evidence type="ECO:0000259" key="1">
    <source>
        <dbReference type="Pfam" id="PF00561"/>
    </source>
</evidence>
<dbReference type="InterPro" id="IPR029058">
    <property type="entry name" value="AB_hydrolase_fold"/>
</dbReference>
<dbReference type="Proteomes" id="UP000267469">
    <property type="component" value="Unassembled WGS sequence"/>
</dbReference>
<accession>A0A3N0F097</accession>
<protein>
    <submittedName>
        <fullName evidence="2">Alpha/beta hydrolase</fullName>
    </submittedName>
</protein>
<organism evidence="2 3">
    <name type="scientific">Sinomicrobium pectinilyticum</name>
    <dbReference type="NCBI Taxonomy" id="1084421"/>
    <lineage>
        <taxon>Bacteria</taxon>
        <taxon>Pseudomonadati</taxon>
        <taxon>Bacteroidota</taxon>
        <taxon>Flavobacteriia</taxon>
        <taxon>Flavobacteriales</taxon>
        <taxon>Flavobacteriaceae</taxon>
        <taxon>Sinomicrobium</taxon>
    </lineage>
</organism>
<evidence type="ECO:0000313" key="3">
    <source>
        <dbReference type="Proteomes" id="UP000267469"/>
    </source>
</evidence>
<dbReference type="PANTHER" id="PTHR43798:SF33">
    <property type="entry name" value="HYDROLASE, PUTATIVE (AFU_ORTHOLOGUE AFUA_2G14860)-RELATED"/>
    <property type="match status" value="1"/>
</dbReference>
<dbReference type="SUPFAM" id="SSF53474">
    <property type="entry name" value="alpha/beta-Hydrolases"/>
    <property type="match status" value="1"/>
</dbReference>
<dbReference type="Gene3D" id="3.40.50.1820">
    <property type="entry name" value="alpha/beta hydrolase"/>
    <property type="match status" value="1"/>
</dbReference>
<feature type="domain" description="AB hydrolase-1" evidence="1">
    <location>
        <begin position="24"/>
        <end position="264"/>
    </location>
</feature>
<gene>
    <name evidence="2" type="ORF">ED312_02770</name>
</gene>
<name>A0A3N0F097_SINP1</name>
<keyword evidence="3" id="KW-1185">Reference proteome</keyword>
<dbReference type="Pfam" id="PF00561">
    <property type="entry name" value="Abhydrolase_1"/>
    <property type="match status" value="1"/>
</dbReference>
<proteinExistence type="predicted"/>
<dbReference type="InterPro" id="IPR000639">
    <property type="entry name" value="Epox_hydrolase-like"/>
</dbReference>
<sequence>MPSKKYVAIQGRNVCYYEQGQGEVIILLHGWPQTSYAWRKVIPILSETHRIIAIDLPGTGCSEPTAKYDTKSIAAIVRNITSKLGITSFHLVGHDVGAWVAATYALLYEEQLNTLTLIEAGIPGLINPSLFVPENADKIWQFYFNQIEMLPEELIAGKEKTYLSWFFNRKSFVKPAISKKDLNMYYKAYKGKKRLKNGFNYYRAFNKSSEYNIELKKIIHIPVLAIGGSYAVGYGVGKSVESITTDLKSVSLDNCGHYIPEEKPVELSRLIQELIAGSQRNKE</sequence>